<gene>
    <name evidence="2" type="ORF">LCGC14_0976900</name>
</gene>
<dbReference type="Pfam" id="PF13649">
    <property type="entry name" value="Methyltransf_25"/>
    <property type="match status" value="1"/>
</dbReference>
<evidence type="ECO:0000259" key="1">
    <source>
        <dbReference type="Pfam" id="PF13649"/>
    </source>
</evidence>
<dbReference type="AlphaFoldDB" id="A0A0F9QTC6"/>
<reference evidence="2" key="1">
    <citation type="journal article" date="2015" name="Nature">
        <title>Complex archaea that bridge the gap between prokaryotes and eukaryotes.</title>
        <authorList>
            <person name="Spang A."/>
            <person name="Saw J.H."/>
            <person name="Jorgensen S.L."/>
            <person name="Zaremba-Niedzwiedzka K."/>
            <person name="Martijn J."/>
            <person name="Lind A.E."/>
            <person name="van Eijk R."/>
            <person name="Schleper C."/>
            <person name="Guy L."/>
            <person name="Ettema T.J."/>
        </authorList>
    </citation>
    <scope>NUCLEOTIDE SEQUENCE</scope>
</reference>
<proteinExistence type="predicted"/>
<dbReference type="InterPro" id="IPR041698">
    <property type="entry name" value="Methyltransf_25"/>
</dbReference>
<protein>
    <recommendedName>
        <fullName evidence="1">Methyltransferase domain-containing protein</fullName>
    </recommendedName>
</protein>
<name>A0A0F9QTC6_9ZZZZ</name>
<dbReference type="SUPFAM" id="SSF53335">
    <property type="entry name" value="S-adenosyl-L-methionine-dependent methyltransferases"/>
    <property type="match status" value="1"/>
</dbReference>
<dbReference type="CDD" id="cd02440">
    <property type="entry name" value="AdoMet_MTases"/>
    <property type="match status" value="1"/>
</dbReference>
<organism evidence="2">
    <name type="scientific">marine sediment metagenome</name>
    <dbReference type="NCBI Taxonomy" id="412755"/>
    <lineage>
        <taxon>unclassified sequences</taxon>
        <taxon>metagenomes</taxon>
        <taxon>ecological metagenomes</taxon>
    </lineage>
</organism>
<accession>A0A0F9QTC6</accession>
<dbReference type="EMBL" id="LAZR01003622">
    <property type="protein sequence ID" value="KKN16341.1"/>
    <property type="molecule type" value="Genomic_DNA"/>
</dbReference>
<feature type="domain" description="Methyltransferase" evidence="1">
    <location>
        <begin position="40"/>
        <end position="98"/>
    </location>
</feature>
<dbReference type="InterPro" id="IPR029063">
    <property type="entry name" value="SAM-dependent_MTases_sf"/>
</dbReference>
<dbReference type="Gene3D" id="3.40.50.150">
    <property type="entry name" value="Vaccinia Virus protein VP39"/>
    <property type="match status" value="1"/>
</dbReference>
<evidence type="ECO:0000313" key="2">
    <source>
        <dbReference type="EMBL" id="KKN16341.1"/>
    </source>
</evidence>
<comment type="caution">
    <text evidence="2">The sequence shown here is derived from an EMBL/GenBank/DDBJ whole genome shotgun (WGS) entry which is preliminary data.</text>
</comment>
<sequence>MYGNENIDPVVKYYDETVGKTGDYELNWYKTKLKQFGGPILDLACGTGRMSLELVKDNYNIIGIDVSESMLSVFRKKLDLCPKELQNRIEIHQNQMTDF</sequence>